<comment type="caution">
    <text evidence="2">The sequence shown here is derived from an EMBL/GenBank/DDBJ whole genome shotgun (WGS) entry which is preliminary data.</text>
</comment>
<dbReference type="Gene3D" id="3.60.21.10">
    <property type="match status" value="1"/>
</dbReference>
<dbReference type="GO" id="GO:0005737">
    <property type="term" value="C:cytoplasm"/>
    <property type="evidence" value="ECO:0007669"/>
    <property type="project" value="TreeGrafter"/>
</dbReference>
<dbReference type="EMBL" id="NFIE01000012">
    <property type="protein sequence ID" value="OUN88488.1"/>
    <property type="molecule type" value="Genomic_DNA"/>
</dbReference>
<dbReference type="OrthoDB" id="3454432at2"/>
<dbReference type="InterPro" id="IPR050126">
    <property type="entry name" value="Ap4A_hydrolase"/>
</dbReference>
<keyword evidence="3" id="KW-1185">Reference proteome</keyword>
<dbReference type="GO" id="GO:0110154">
    <property type="term" value="P:RNA decapping"/>
    <property type="evidence" value="ECO:0007669"/>
    <property type="project" value="TreeGrafter"/>
</dbReference>
<dbReference type="PANTHER" id="PTHR42850">
    <property type="entry name" value="METALLOPHOSPHOESTERASE"/>
    <property type="match status" value="1"/>
</dbReference>
<gene>
    <name evidence="2" type="ORF">B5G02_06120</name>
</gene>
<dbReference type="Pfam" id="PF00149">
    <property type="entry name" value="Metallophos"/>
    <property type="match status" value="1"/>
</dbReference>
<evidence type="ECO:0000259" key="1">
    <source>
        <dbReference type="Pfam" id="PF00149"/>
    </source>
</evidence>
<sequence>MAIYVLSDVHGHKAALDEALALASPGDDDSIYVLGDMVDRGPDPLGVIQLVRSLPNARVLMGNHERMLVDILMGTGEMDNFTWALNGGVATALGLDALDKDELAELVGWVAALPLYEVVDTESRRYILVHAGIDALEARGFLATSGIDVSGGRGAAEATRDDLLKMLARQDPETLLWTRKAFWMHPTWLVGEDGTGPVVVAGHTPSIVLARYAGLDEDVGVDAEGRGCVVPVGACAETGGVADRIDIDCSAAAGAPRGRVGIVRLDDGATWYAAIKDGE</sequence>
<feature type="domain" description="Calcineurin-like phosphoesterase" evidence="1">
    <location>
        <begin position="1"/>
        <end position="207"/>
    </location>
</feature>
<evidence type="ECO:0000313" key="2">
    <source>
        <dbReference type="EMBL" id="OUN88488.1"/>
    </source>
</evidence>
<dbReference type="InterPro" id="IPR029052">
    <property type="entry name" value="Metallo-depent_PP-like"/>
</dbReference>
<evidence type="ECO:0000313" key="3">
    <source>
        <dbReference type="Proteomes" id="UP000195781"/>
    </source>
</evidence>
<protein>
    <submittedName>
        <fullName evidence="2">Serine/threonine protein phosphatase</fullName>
    </submittedName>
</protein>
<dbReference type="AlphaFoldDB" id="A0A1Y3XW18"/>
<name>A0A1Y3XW18_9ACTN</name>
<dbReference type="InterPro" id="IPR004843">
    <property type="entry name" value="Calcineurin-like_PHP"/>
</dbReference>
<reference evidence="3" key="1">
    <citation type="submission" date="2017-04" db="EMBL/GenBank/DDBJ databases">
        <title>Function of individual gut microbiota members based on whole genome sequencing of pure cultures obtained from chicken caecum.</title>
        <authorList>
            <person name="Medvecky M."/>
            <person name="Cejkova D."/>
            <person name="Polansky O."/>
            <person name="Karasova D."/>
            <person name="Kubasova T."/>
            <person name="Cizek A."/>
            <person name="Rychlik I."/>
        </authorList>
    </citation>
    <scope>NUCLEOTIDE SEQUENCE [LARGE SCALE GENOMIC DNA]</scope>
    <source>
        <strain evidence="3">An5</strain>
    </source>
</reference>
<dbReference type="Proteomes" id="UP000195781">
    <property type="component" value="Unassembled WGS sequence"/>
</dbReference>
<proteinExistence type="predicted"/>
<dbReference type="GO" id="GO:0016791">
    <property type="term" value="F:phosphatase activity"/>
    <property type="evidence" value="ECO:0007669"/>
    <property type="project" value="TreeGrafter"/>
</dbReference>
<dbReference type="SUPFAM" id="SSF56300">
    <property type="entry name" value="Metallo-dependent phosphatases"/>
    <property type="match status" value="1"/>
</dbReference>
<organism evidence="2 3">
    <name type="scientific">[Collinsella] massiliensis</name>
    <dbReference type="NCBI Taxonomy" id="1232426"/>
    <lineage>
        <taxon>Bacteria</taxon>
        <taxon>Bacillati</taxon>
        <taxon>Actinomycetota</taxon>
        <taxon>Coriobacteriia</taxon>
        <taxon>Coriobacteriales</taxon>
        <taxon>Coriobacteriaceae</taxon>
        <taxon>Enorma</taxon>
    </lineage>
</organism>
<dbReference type="RefSeq" id="WP_094335586.1">
    <property type="nucleotide sequence ID" value="NZ_NFIE01000012.1"/>
</dbReference>
<dbReference type="PANTHER" id="PTHR42850:SF4">
    <property type="entry name" value="ZINC-DEPENDENT ENDOPOLYPHOSPHATASE"/>
    <property type="match status" value="1"/>
</dbReference>
<dbReference type="GO" id="GO:0008803">
    <property type="term" value="F:bis(5'-nucleosyl)-tetraphosphatase (symmetrical) activity"/>
    <property type="evidence" value="ECO:0007669"/>
    <property type="project" value="TreeGrafter"/>
</dbReference>
<accession>A0A1Y3XW18</accession>